<keyword evidence="2" id="KW-0812">Transmembrane</keyword>
<feature type="region of interest" description="Disordered" evidence="1">
    <location>
        <begin position="258"/>
        <end position="278"/>
    </location>
</feature>
<keyword evidence="2" id="KW-0472">Membrane</keyword>
<dbReference type="EMBL" id="CP165727">
    <property type="protein sequence ID" value="XDV64504.1"/>
    <property type="molecule type" value="Genomic_DNA"/>
</dbReference>
<evidence type="ECO:0000313" key="3">
    <source>
        <dbReference type="EMBL" id="XDV64504.1"/>
    </source>
</evidence>
<feature type="region of interest" description="Disordered" evidence="1">
    <location>
        <begin position="291"/>
        <end position="315"/>
    </location>
</feature>
<evidence type="ECO:0000256" key="2">
    <source>
        <dbReference type="SAM" id="Phobius"/>
    </source>
</evidence>
<reference evidence="3" key="1">
    <citation type="submission" date="2024-08" db="EMBL/GenBank/DDBJ databases">
        <authorList>
            <person name="Yu S.T."/>
        </authorList>
    </citation>
    <scope>NUCLEOTIDE SEQUENCE</scope>
    <source>
        <strain evidence="3">R33</strain>
    </source>
</reference>
<dbReference type="RefSeq" id="WP_369778011.1">
    <property type="nucleotide sequence ID" value="NZ_CP165727.1"/>
</dbReference>
<proteinExistence type="predicted"/>
<evidence type="ECO:0000256" key="1">
    <source>
        <dbReference type="SAM" id="MobiDB-lite"/>
    </source>
</evidence>
<name>A0AB39Y304_9ACTN</name>
<keyword evidence="2" id="KW-1133">Transmembrane helix</keyword>
<accession>A0AB39Y304</accession>
<sequence>MATLSLGAAAPALAAEPAFPLGGPSAQVLQPYPDSGASKERSLRYDLAYVGPGNSFPGEFTVTVDLTKVAGVASVRLDPAKPRPNCTTSATAIVCKQQGLSVGTGGNGNSFDLLVSAAKDSKNGASGEIAVTGKVTGASVTPVTTKLTVGGPDLHLGELKLRADVTAGEQQDLPLAFANRGTLPAKSVALELDASAGLEPAETYDNCRRQDHGGMGATTVCLVEGEFLPGESYQLAPDSPLHLKTTERAYQDRLRYGVVPDPAPSKDAPEDKPATGKKLKLVKASAAVPVTDSNLDPRNARRAENTDLNPGDNERSFEFTAKGARADFEAVTASPSGKVGDTVVAELGFRNKGPAVISHLRSGQSVARTDIVMPAGVQVTDVPRNCRAVSIDGSERAEQLGAPRYFCDGGLFADVPGTYANRFAMKIEKAVANAKGSVTVGEPVAGGTKPLAFDPVAGNAQAAFVVEVKGGTSPSPSTSASASPSPSASASASATPTASSSTTAAGATGGNLASTGSSVGPLALGALAAVAVGGALYVGVRRRSGGHA</sequence>
<organism evidence="3">
    <name type="scientific">Streptomyces sp. R33</name>
    <dbReference type="NCBI Taxonomy" id="3238629"/>
    <lineage>
        <taxon>Bacteria</taxon>
        <taxon>Bacillati</taxon>
        <taxon>Actinomycetota</taxon>
        <taxon>Actinomycetes</taxon>
        <taxon>Kitasatosporales</taxon>
        <taxon>Streptomycetaceae</taxon>
        <taxon>Streptomyces</taxon>
    </lineage>
</organism>
<gene>
    <name evidence="3" type="ORF">AB5J51_16990</name>
</gene>
<feature type="region of interest" description="Disordered" evidence="1">
    <location>
        <begin position="470"/>
        <end position="506"/>
    </location>
</feature>
<feature type="transmembrane region" description="Helical" evidence="2">
    <location>
        <begin position="522"/>
        <end position="540"/>
    </location>
</feature>
<protein>
    <submittedName>
        <fullName evidence="3">Peptidase</fullName>
    </submittedName>
</protein>
<dbReference type="AlphaFoldDB" id="A0AB39Y304"/>